<reference evidence="6" key="1">
    <citation type="submission" date="2013-12" db="EMBL/GenBank/DDBJ databases">
        <authorList>
            <person name="Linke B."/>
        </authorList>
    </citation>
    <scope>NUCLEOTIDE SEQUENCE [LARGE SCALE GENOMIC DNA]</scope>
    <source>
        <strain evidence="6">CRIB-18</strain>
    </source>
</reference>
<dbReference type="EMBL" id="CCEJ010000009">
    <property type="protein sequence ID" value="CDR34731.1"/>
    <property type="molecule type" value="Genomic_DNA"/>
</dbReference>
<dbReference type="InterPro" id="IPR008162">
    <property type="entry name" value="Pyrophosphatase"/>
</dbReference>
<dbReference type="InterPro" id="IPR036649">
    <property type="entry name" value="Pyrophosphatase_sf"/>
</dbReference>
<dbReference type="PROSITE" id="PS00387">
    <property type="entry name" value="PPASE"/>
    <property type="match status" value="1"/>
</dbReference>
<comment type="caution">
    <text evidence="6">The sequence shown here is derived from an EMBL/GenBank/DDBJ whole genome shotgun (WGS) entry which is preliminary data.</text>
</comment>
<name>A0A090D0B8_9BACT</name>
<dbReference type="GO" id="GO:0000287">
    <property type="term" value="F:magnesium ion binding"/>
    <property type="evidence" value="ECO:0007669"/>
    <property type="project" value="InterPro"/>
</dbReference>
<keyword evidence="5" id="KW-0460">Magnesium</keyword>
<dbReference type="NCBIfam" id="NF001886">
    <property type="entry name" value="PRK00642.1"/>
    <property type="match status" value="1"/>
</dbReference>
<evidence type="ECO:0000256" key="5">
    <source>
        <dbReference type="ARBA" id="ARBA00022842"/>
    </source>
</evidence>
<dbReference type="OrthoDB" id="5187599at2"/>
<evidence type="ECO:0000256" key="1">
    <source>
        <dbReference type="ARBA" id="ARBA00001946"/>
    </source>
</evidence>
<dbReference type="AlphaFoldDB" id="A0A090D0B8"/>
<keyword evidence="7" id="KW-1185">Reference proteome</keyword>
<keyword evidence="4 6" id="KW-0378">Hydrolase</keyword>
<keyword evidence="3" id="KW-0479">Metal-binding</keyword>
<dbReference type="PANTHER" id="PTHR10286">
    <property type="entry name" value="INORGANIC PYROPHOSPHATASE"/>
    <property type="match status" value="1"/>
</dbReference>
<dbReference type="eggNOG" id="COG0221">
    <property type="taxonomic scope" value="Bacteria"/>
</dbReference>
<dbReference type="SUPFAM" id="SSF50324">
    <property type="entry name" value="Inorganic pyrophosphatase"/>
    <property type="match status" value="1"/>
</dbReference>
<evidence type="ECO:0000313" key="7">
    <source>
        <dbReference type="Proteomes" id="UP000031552"/>
    </source>
</evidence>
<comment type="cofactor">
    <cofactor evidence="1">
        <name>Mg(2+)</name>
        <dbReference type="ChEBI" id="CHEBI:18420"/>
    </cofactor>
</comment>
<gene>
    <name evidence="6" type="primary">ppa</name>
    <name evidence="6" type="ORF">CSEC_1924</name>
</gene>
<reference evidence="6" key="2">
    <citation type="submission" date="2014-09" db="EMBL/GenBank/DDBJ databases">
        <title>Criblamydia sequanensis harbors a mega-plasmid encoding arsenite resistance.</title>
        <authorList>
            <person name="Bertelli C."/>
            <person name="Goesmann A."/>
            <person name="Greub G."/>
        </authorList>
    </citation>
    <scope>NUCLEOTIDE SEQUENCE [LARGE SCALE GENOMIC DNA]</scope>
    <source>
        <strain evidence="6">CRIB-18</strain>
    </source>
</reference>
<protein>
    <recommendedName>
        <fullName evidence="2">inorganic diphosphatase</fullName>
        <ecNumber evidence="2">3.6.1.1</ecNumber>
    </recommendedName>
</protein>
<dbReference type="Gene3D" id="3.90.80.10">
    <property type="entry name" value="Inorganic pyrophosphatase"/>
    <property type="match status" value="1"/>
</dbReference>
<dbReference type="GO" id="GO:0004427">
    <property type="term" value="F:inorganic diphosphate phosphatase activity"/>
    <property type="evidence" value="ECO:0007669"/>
    <property type="project" value="UniProtKB-EC"/>
</dbReference>
<dbReference type="Pfam" id="PF00719">
    <property type="entry name" value="Pyrophosphatase"/>
    <property type="match status" value="1"/>
</dbReference>
<sequence length="207" mass="23669">MHQNHLFRAHPWHGMDIGEMAPSIVNCYIEMVPIDTVKYELDKETGILKVDRPQKYSSLCPTLYGLLPRTYAGELVGNYCSQKTGLKNIKGDGDPLDICVLTEKVIPRGDIMLKASVIGGFRLIDKNEADDKIIAVLYDDFVFGKMKTIHECPNDLIERLRHYFLTYKDAPGRESGRVQITDIYDREEAETIISLSLEDYKNNFKLH</sequence>
<accession>A0A090D0B8</accession>
<dbReference type="GO" id="GO:0006796">
    <property type="term" value="P:phosphate-containing compound metabolic process"/>
    <property type="evidence" value="ECO:0007669"/>
    <property type="project" value="InterPro"/>
</dbReference>
<proteinExistence type="predicted"/>
<dbReference type="GO" id="GO:0005737">
    <property type="term" value="C:cytoplasm"/>
    <property type="evidence" value="ECO:0007669"/>
    <property type="project" value="InterPro"/>
</dbReference>
<evidence type="ECO:0000313" key="6">
    <source>
        <dbReference type="EMBL" id="CDR34731.1"/>
    </source>
</evidence>
<dbReference type="STRING" id="1437425.CSEC_1924"/>
<organism evidence="6 7">
    <name type="scientific">Candidatus Criblamydia sequanensis CRIB-18</name>
    <dbReference type="NCBI Taxonomy" id="1437425"/>
    <lineage>
        <taxon>Bacteria</taxon>
        <taxon>Pseudomonadati</taxon>
        <taxon>Chlamydiota</taxon>
        <taxon>Chlamydiia</taxon>
        <taxon>Parachlamydiales</taxon>
        <taxon>Candidatus Criblamydiaceae</taxon>
        <taxon>Candidatus Criblamydia</taxon>
    </lineage>
</organism>
<dbReference type="RefSeq" id="WP_154017684.1">
    <property type="nucleotide sequence ID" value="NZ_CCEJ010000009.1"/>
</dbReference>
<evidence type="ECO:0000256" key="3">
    <source>
        <dbReference type="ARBA" id="ARBA00022723"/>
    </source>
</evidence>
<dbReference type="Proteomes" id="UP000031552">
    <property type="component" value="Unassembled WGS sequence"/>
</dbReference>
<dbReference type="EC" id="3.6.1.1" evidence="2"/>
<evidence type="ECO:0000256" key="2">
    <source>
        <dbReference type="ARBA" id="ARBA00012146"/>
    </source>
</evidence>
<evidence type="ECO:0000256" key="4">
    <source>
        <dbReference type="ARBA" id="ARBA00022801"/>
    </source>
</evidence>